<protein>
    <submittedName>
        <fullName evidence="2">Uncharacterized protein</fullName>
    </submittedName>
</protein>
<keyword evidence="1" id="KW-0812">Transmembrane</keyword>
<name>A0A645DXG6_9ZZZZ</name>
<dbReference type="EMBL" id="VSSQ01039885">
    <property type="protein sequence ID" value="MPM93022.1"/>
    <property type="molecule type" value="Genomic_DNA"/>
</dbReference>
<keyword evidence="1" id="KW-1133">Transmembrane helix</keyword>
<keyword evidence="1" id="KW-0472">Membrane</keyword>
<reference evidence="2" key="1">
    <citation type="submission" date="2019-08" db="EMBL/GenBank/DDBJ databases">
        <authorList>
            <person name="Kucharzyk K."/>
            <person name="Murdoch R.W."/>
            <person name="Higgins S."/>
            <person name="Loffler F."/>
        </authorList>
    </citation>
    <scope>NUCLEOTIDE SEQUENCE</scope>
</reference>
<gene>
    <name evidence="2" type="ORF">SDC9_140158</name>
</gene>
<sequence length="54" mass="6212">MVLNYIMGSLSDMIGTTKAFYMVPVSLFMSMIFVYLIYSNTKNKLTLRQVEHNG</sequence>
<organism evidence="2">
    <name type="scientific">bioreactor metagenome</name>
    <dbReference type="NCBI Taxonomy" id="1076179"/>
    <lineage>
        <taxon>unclassified sequences</taxon>
        <taxon>metagenomes</taxon>
        <taxon>ecological metagenomes</taxon>
    </lineage>
</organism>
<proteinExistence type="predicted"/>
<dbReference type="AlphaFoldDB" id="A0A645DXG6"/>
<comment type="caution">
    <text evidence="2">The sequence shown here is derived from an EMBL/GenBank/DDBJ whole genome shotgun (WGS) entry which is preliminary data.</text>
</comment>
<accession>A0A645DXG6</accession>
<evidence type="ECO:0000256" key="1">
    <source>
        <dbReference type="SAM" id="Phobius"/>
    </source>
</evidence>
<evidence type="ECO:0000313" key="2">
    <source>
        <dbReference type="EMBL" id="MPM93022.1"/>
    </source>
</evidence>
<feature type="transmembrane region" description="Helical" evidence="1">
    <location>
        <begin position="20"/>
        <end position="38"/>
    </location>
</feature>